<evidence type="ECO:0000313" key="2">
    <source>
        <dbReference type="Proteomes" id="UP001154282"/>
    </source>
</evidence>
<comment type="caution">
    <text evidence="1">The sequence shown here is derived from an EMBL/GenBank/DDBJ whole genome shotgun (WGS) entry which is preliminary data.</text>
</comment>
<name>A0AAV0JQ64_9ROSI</name>
<reference evidence="1" key="1">
    <citation type="submission" date="2022-08" db="EMBL/GenBank/DDBJ databases">
        <authorList>
            <person name="Gutierrez-Valencia J."/>
        </authorList>
    </citation>
    <scope>NUCLEOTIDE SEQUENCE</scope>
</reference>
<sequence>MPQRLPAGSLFPSQQSPEIRICPQDFRCQQCRQTLTGKPTRIYSHYLIPKSKHRYILILNQSNRNSLNLTLDN</sequence>
<dbReference type="EMBL" id="CAMGYJ010000005">
    <property type="protein sequence ID" value="CAI0411409.1"/>
    <property type="molecule type" value="Genomic_DNA"/>
</dbReference>
<protein>
    <submittedName>
        <fullName evidence="1">Uncharacterized protein</fullName>
    </submittedName>
</protein>
<gene>
    <name evidence="1" type="ORF">LITE_LOCUS15154</name>
</gene>
<dbReference type="AlphaFoldDB" id="A0AAV0JQ64"/>
<evidence type="ECO:0000313" key="1">
    <source>
        <dbReference type="EMBL" id="CAI0411409.1"/>
    </source>
</evidence>
<keyword evidence="2" id="KW-1185">Reference proteome</keyword>
<proteinExistence type="predicted"/>
<dbReference type="Proteomes" id="UP001154282">
    <property type="component" value="Unassembled WGS sequence"/>
</dbReference>
<accession>A0AAV0JQ64</accession>
<organism evidence="1 2">
    <name type="scientific">Linum tenue</name>
    <dbReference type="NCBI Taxonomy" id="586396"/>
    <lineage>
        <taxon>Eukaryota</taxon>
        <taxon>Viridiplantae</taxon>
        <taxon>Streptophyta</taxon>
        <taxon>Embryophyta</taxon>
        <taxon>Tracheophyta</taxon>
        <taxon>Spermatophyta</taxon>
        <taxon>Magnoliopsida</taxon>
        <taxon>eudicotyledons</taxon>
        <taxon>Gunneridae</taxon>
        <taxon>Pentapetalae</taxon>
        <taxon>rosids</taxon>
        <taxon>fabids</taxon>
        <taxon>Malpighiales</taxon>
        <taxon>Linaceae</taxon>
        <taxon>Linum</taxon>
    </lineage>
</organism>